<feature type="transmembrane region" description="Helical" evidence="12">
    <location>
        <begin position="59"/>
        <end position="80"/>
    </location>
</feature>
<dbReference type="PIRSF" id="PIRSF006446">
    <property type="entry name" value="Cyt_quinol_oxidase_1"/>
    <property type="match status" value="1"/>
</dbReference>
<dbReference type="OrthoDB" id="9807042at2"/>
<feature type="transmembrane region" description="Helical" evidence="12">
    <location>
        <begin position="126"/>
        <end position="149"/>
    </location>
</feature>
<evidence type="ECO:0000256" key="3">
    <source>
        <dbReference type="ARBA" id="ARBA00022448"/>
    </source>
</evidence>
<keyword evidence="6 12" id="KW-0812">Transmembrane</keyword>
<feature type="transmembrane region" description="Helical" evidence="12">
    <location>
        <begin position="352"/>
        <end position="374"/>
    </location>
</feature>
<organism evidence="13 14">
    <name type="scientific">Thermosporothrix hazakensis</name>
    <dbReference type="NCBI Taxonomy" id="644383"/>
    <lineage>
        <taxon>Bacteria</taxon>
        <taxon>Bacillati</taxon>
        <taxon>Chloroflexota</taxon>
        <taxon>Ktedonobacteria</taxon>
        <taxon>Ktedonobacterales</taxon>
        <taxon>Thermosporotrichaceae</taxon>
        <taxon>Thermosporothrix</taxon>
    </lineage>
</organism>
<evidence type="ECO:0000256" key="7">
    <source>
        <dbReference type="ARBA" id="ARBA00022723"/>
    </source>
</evidence>
<reference evidence="13 14" key="1">
    <citation type="submission" date="2018-06" db="EMBL/GenBank/DDBJ databases">
        <title>Genomic Encyclopedia of Archaeal and Bacterial Type Strains, Phase II (KMG-II): from individual species to whole genera.</title>
        <authorList>
            <person name="Goeker M."/>
        </authorList>
    </citation>
    <scope>NUCLEOTIDE SEQUENCE [LARGE SCALE GENOMIC DNA]</scope>
    <source>
        <strain evidence="13 14">ATCC BAA-1881</strain>
    </source>
</reference>
<dbReference type="EMBL" id="QKUF01000001">
    <property type="protein sequence ID" value="PZW36396.1"/>
    <property type="molecule type" value="Genomic_DNA"/>
</dbReference>
<feature type="transmembrane region" description="Helical" evidence="12">
    <location>
        <begin position="399"/>
        <end position="425"/>
    </location>
</feature>
<keyword evidence="7 12" id="KW-0479">Metal-binding</keyword>
<feature type="transmembrane region" description="Helical" evidence="12">
    <location>
        <begin position="318"/>
        <end position="340"/>
    </location>
</feature>
<comment type="subcellular location">
    <subcellularLocation>
        <location evidence="1">Cell membrane</location>
        <topology evidence="1">Multi-pass membrane protein</topology>
    </subcellularLocation>
</comment>
<dbReference type="GO" id="GO:0046872">
    <property type="term" value="F:metal ion binding"/>
    <property type="evidence" value="ECO:0007669"/>
    <property type="project" value="UniProtKB-UniRule"/>
</dbReference>
<keyword evidence="14" id="KW-1185">Reference proteome</keyword>
<feature type="transmembrane region" description="Helical" evidence="12">
    <location>
        <begin position="216"/>
        <end position="233"/>
    </location>
</feature>
<sequence>MSDLLAARAQMGTSLAFHIIFSALGVGLPLLFCIAEGLALKTKNRDWMLLTRRWSKGAAILFAIGAVSGTILSFELGLLWPTFMDFGGGVIGYPFMLEGFAFFLEAIFLGLYLYGWNRLSPRAHWLCSFPVWISALVSAWFVVSANAWMNTPTGFVLKNGRPVDIDPIQAMLNPSTPYETIHMMLACYVATGFAVAAVYAWGILRGKRDNYHRKGLMIGMLMAVIATPLQIISGDFNARFLSDAQPTKFAAMEAVFHSGNGLPITIGGLVDPDNRTVHYGIELPKLLSVLAKGDPNAPLKGLDQFAPSDWPNIPLVHLSFDVMVGCGFFGLLVAAVFWISTAIKRRIPLNRVLLWGVVIAGPLAFLAIETGWMVTELGRQPWTIVGFLRTADAATPAPWVTISFLVFSLVYILLAVALIGLLLWVARSPMPQVGMPGQEQPVEKAGV</sequence>
<proteinExistence type="inferred from homology"/>
<accession>A0A326UDN5</accession>
<keyword evidence="11 12" id="KW-0472">Membrane</keyword>
<feature type="transmembrane region" description="Helical" evidence="12">
    <location>
        <begin position="15"/>
        <end position="38"/>
    </location>
</feature>
<keyword evidence="3 12" id="KW-0813">Transport</keyword>
<evidence type="ECO:0000256" key="6">
    <source>
        <dbReference type="ARBA" id="ARBA00022692"/>
    </source>
</evidence>
<dbReference type="PANTHER" id="PTHR30365">
    <property type="entry name" value="CYTOCHROME D UBIQUINOL OXIDASE"/>
    <property type="match status" value="1"/>
</dbReference>
<dbReference type="GO" id="GO:0070069">
    <property type="term" value="C:cytochrome complex"/>
    <property type="evidence" value="ECO:0007669"/>
    <property type="project" value="UniProtKB-UniRule"/>
</dbReference>
<dbReference type="GO" id="GO:0005886">
    <property type="term" value="C:plasma membrane"/>
    <property type="evidence" value="ECO:0007669"/>
    <property type="project" value="UniProtKB-SubCell"/>
</dbReference>
<evidence type="ECO:0000256" key="5">
    <source>
        <dbReference type="ARBA" id="ARBA00022617"/>
    </source>
</evidence>
<keyword evidence="5 12" id="KW-0349">Heme</keyword>
<keyword evidence="9 12" id="KW-1133">Transmembrane helix</keyword>
<evidence type="ECO:0000256" key="2">
    <source>
        <dbReference type="ARBA" id="ARBA00009819"/>
    </source>
</evidence>
<evidence type="ECO:0000256" key="12">
    <source>
        <dbReference type="PIRNR" id="PIRNR006446"/>
    </source>
</evidence>
<dbReference type="AlphaFoldDB" id="A0A326UDN5"/>
<dbReference type="Proteomes" id="UP000248806">
    <property type="component" value="Unassembled WGS sequence"/>
</dbReference>
<evidence type="ECO:0000256" key="10">
    <source>
        <dbReference type="ARBA" id="ARBA00023004"/>
    </source>
</evidence>
<dbReference type="InterPro" id="IPR002585">
    <property type="entry name" value="Cyt-d_ubiquinol_oxidase_su_1"/>
</dbReference>
<evidence type="ECO:0000313" key="13">
    <source>
        <dbReference type="EMBL" id="PZW36396.1"/>
    </source>
</evidence>
<keyword evidence="4 12" id="KW-1003">Cell membrane</keyword>
<dbReference type="GO" id="GO:0009055">
    <property type="term" value="F:electron transfer activity"/>
    <property type="evidence" value="ECO:0007669"/>
    <property type="project" value="UniProtKB-UniRule"/>
</dbReference>
<evidence type="ECO:0000313" key="14">
    <source>
        <dbReference type="Proteomes" id="UP000248806"/>
    </source>
</evidence>
<dbReference type="RefSeq" id="WP_111318601.1">
    <property type="nucleotide sequence ID" value="NZ_BIFX01000001.1"/>
</dbReference>
<comment type="similarity">
    <text evidence="2 12">Belongs to the cytochrome ubiquinol oxidase subunit 1 family.</text>
</comment>
<protein>
    <submittedName>
        <fullName evidence="13">Cytochrome d ubiquinol oxidase subunit I</fullName>
    </submittedName>
</protein>
<dbReference type="GO" id="GO:0016682">
    <property type="term" value="F:oxidoreductase activity, acting on diphenols and related substances as donors, oxygen as acceptor"/>
    <property type="evidence" value="ECO:0007669"/>
    <property type="project" value="TreeGrafter"/>
</dbReference>
<dbReference type="GO" id="GO:0019646">
    <property type="term" value="P:aerobic electron transport chain"/>
    <property type="evidence" value="ECO:0007669"/>
    <property type="project" value="InterPro"/>
</dbReference>
<gene>
    <name evidence="13" type="ORF">EI42_00570</name>
</gene>
<comment type="caution">
    <text evidence="13">The sequence shown here is derived from an EMBL/GenBank/DDBJ whole genome shotgun (WGS) entry which is preliminary data.</text>
</comment>
<name>A0A326UDN5_THEHA</name>
<feature type="transmembrane region" description="Helical" evidence="12">
    <location>
        <begin position="92"/>
        <end position="114"/>
    </location>
</feature>
<keyword evidence="8 12" id="KW-0249">Electron transport</keyword>
<evidence type="ECO:0000256" key="11">
    <source>
        <dbReference type="ARBA" id="ARBA00023136"/>
    </source>
</evidence>
<evidence type="ECO:0000256" key="8">
    <source>
        <dbReference type="ARBA" id="ARBA00022982"/>
    </source>
</evidence>
<evidence type="ECO:0000256" key="1">
    <source>
        <dbReference type="ARBA" id="ARBA00004651"/>
    </source>
</evidence>
<keyword evidence="10 12" id="KW-0408">Iron</keyword>
<feature type="transmembrane region" description="Helical" evidence="12">
    <location>
        <begin position="181"/>
        <end position="204"/>
    </location>
</feature>
<dbReference type="GO" id="GO:0020037">
    <property type="term" value="F:heme binding"/>
    <property type="evidence" value="ECO:0007669"/>
    <property type="project" value="TreeGrafter"/>
</dbReference>
<dbReference type="Pfam" id="PF01654">
    <property type="entry name" value="Cyt_bd_oxida_I"/>
    <property type="match status" value="1"/>
</dbReference>
<evidence type="ECO:0000256" key="4">
    <source>
        <dbReference type="ARBA" id="ARBA00022475"/>
    </source>
</evidence>
<dbReference type="PANTHER" id="PTHR30365:SF14">
    <property type="entry name" value="CYTOCHROME BD MENAQUINOL OXIDASE SUBUNIT I-RELATED"/>
    <property type="match status" value="1"/>
</dbReference>
<evidence type="ECO:0000256" key="9">
    <source>
        <dbReference type="ARBA" id="ARBA00022989"/>
    </source>
</evidence>